<evidence type="ECO:0000259" key="1">
    <source>
        <dbReference type="SMART" id="SM00791"/>
    </source>
</evidence>
<comment type="caution">
    <text evidence="2">The sequence shown here is derived from an EMBL/GenBank/DDBJ whole genome shotgun (WGS) entry which is preliminary data.</text>
</comment>
<dbReference type="PANTHER" id="PTHR39244">
    <property type="entry name" value="NATTERIN-4"/>
    <property type="match status" value="1"/>
</dbReference>
<dbReference type="SMART" id="SM00791">
    <property type="entry name" value="Agglutinin"/>
    <property type="match status" value="1"/>
</dbReference>
<dbReference type="Proteomes" id="UP001151760">
    <property type="component" value="Unassembled WGS sequence"/>
</dbReference>
<reference evidence="2" key="2">
    <citation type="submission" date="2022-01" db="EMBL/GenBank/DDBJ databases">
        <authorList>
            <person name="Yamashiro T."/>
            <person name="Shiraishi A."/>
            <person name="Satake H."/>
            <person name="Nakayama K."/>
        </authorList>
    </citation>
    <scope>NUCLEOTIDE SEQUENCE</scope>
</reference>
<dbReference type="PANTHER" id="PTHR39244:SF5">
    <property type="entry name" value="NATTERIN-3-LIKE"/>
    <property type="match status" value="1"/>
</dbReference>
<dbReference type="InterPro" id="IPR053237">
    <property type="entry name" value="Natterin_C"/>
</dbReference>
<reference evidence="2" key="1">
    <citation type="journal article" date="2022" name="Int. J. Mol. Sci.">
        <title>Draft Genome of Tanacetum Coccineum: Genomic Comparison of Closely Related Tanacetum-Family Plants.</title>
        <authorList>
            <person name="Yamashiro T."/>
            <person name="Shiraishi A."/>
            <person name="Nakayama K."/>
            <person name="Satake H."/>
        </authorList>
    </citation>
    <scope>NUCLEOTIDE SEQUENCE</scope>
</reference>
<protein>
    <submittedName>
        <fullName evidence="2">Hfr-2-like protein</fullName>
    </submittedName>
</protein>
<evidence type="ECO:0000313" key="2">
    <source>
        <dbReference type="EMBL" id="GJT97401.1"/>
    </source>
</evidence>
<accession>A0ABQ5IB98</accession>
<proteinExistence type="predicted"/>
<dbReference type="Pfam" id="PF07468">
    <property type="entry name" value="Agglutinin"/>
    <property type="match status" value="1"/>
</dbReference>
<feature type="domain" description="Agglutinin" evidence="1">
    <location>
        <begin position="4"/>
        <end position="136"/>
    </location>
</feature>
<gene>
    <name evidence="2" type="ORF">Tco_1092919</name>
</gene>
<name>A0ABQ5IB98_9ASTR</name>
<keyword evidence="3" id="KW-1185">Reference proteome</keyword>
<dbReference type="InterPro" id="IPR036242">
    <property type="entry name" value="Agglutinin_dom_sf"/>
</dbReference>
<sequence length="167" mass="19075">MAMTLLPRFFVPESGRRYLSVTENLSAGLPSGFLKFDEEQIWNPRVKFEVDVHIRSCYNNKYWEALPDRTRVISASGEKPEEDRSKVSCTLFEVHPVLGNTGALRLRFVQSGIYASRLLPHSTHNVAMHDPVPLIRGGHIRDSSLAWMSEIHWWPKSSSPLLMETIV</sequence>
<dbReference type="Gene3D" id="2.80.10.50">
    <property type="match status" value="1"/>
</dbReference>
<dbReference type="EMBL" id="BQNB010020576">
    <property type="protein sequence ID" value="GJT97401.1"/>
    <property type="molecule type" value="Genomic_DNA"/>
</dbReference>
<dbReference type="SUPFAM" id="SSF50382">
    <property type="entry name" value="Agglutinin"/>
    <property type="match status" value="1"/>
</dbReference>
<organism evidence="2 3">
    <name type="scientific">Tanacetum coccineum</name>
    <dbReference type="NCBI Taxonomy" id="301880"/>
    <lineage>
        <taxon>Eukaryota</taxon>
        <taxon>Viridiplantae</taxon>
        <taxon>Streptophyta</taxon>
        <taxon>Embryophyta</taxon>
        <taxon>Tracheophyta</taxon>
        <taxon>Spermatophyta</taxon>
        <taxon>Magnoliopsida</taxon>
        <taxon>eudicotyledons</taxon>
        <taxon>Gunneridae</taxon>
        <taxon>Pentapetalae</taxon>
        <taxon>asterids</taxon>
        <taxon>campanulids</taxon>
        <taxon>Asterales</taxon>
        <taxon>Asteraceae</taxon>
        <taxon>Asteroideae</taxon>
        <taxon>Anthemideae</taxon>
        <taxon>Anthemidinae</taxon>
        <taxon>Tanacetum</taxon>
    </lineage>
</organism>
<evidence type="ECO:0000313" key="3">
    <source>
        <dbReference type="Proteomes" id="UP001151760"/>
    </source>
</evidence>
<dbReference type="InterPro" id="IPR008998">
    <property type="entry name" value="Agglutinin"/>
</dbReference>